<feature type="compositionally biased region" description="Basic and acidic residues" evidence="6">
    <location>
        <begin position="3737"/>
        <end position="3752"/>
    </location>
</feature>
<dbReference type="Proteomes" id="UP000002009">
    <property type="component" value="Chromosome 12"/>
</dbReference>
<keyword evidence="4" id="KW-0969">Cilium</keyword>
<feature type="compositionally biased region" description="Acidic residues" evidence="6">
    <location>
        <begin position="2362"/>
        <end position="2373"/>
    </location>
</feature>
<proteinExistence type="predicted"/>
<keyword evidence="10" id="KW-1185">Reference proteome</keyword>
<feature type="domain" description="HYDIN/VesB/CFA65-like Ig-like" evidence="7">
    <location>
        <begin position="219"/>
        <end position="311"/>
    </location>
</feature>
<dbReference type="GO" id="GO:0003341">
    <property type="term" value="P:cilium movement"/>
    <property type="evidence" value="ECO:0007669"/>
    <property type="project" value="TreeGrafter"/>
</dbReference>
<reference evidence="9 10" key="1">
    <citation type="journal article" date="2009" name="Science">
        <title>Green evolution and dynamic adaptations revealed by genomes of the marine picoeukaryotes Micromonas.</title>
        <authorList>
            <person name="Worden A.Z."/>
            <person name="Lee J.H."/>
            <person name="Mock T."/>
            <person name="Rouze P."/>
            <person name="Simmons M.P."/>
            <person name="Aerts A.L."/>
            <person name="Allen A.E."/>
            <person name="Cuvelier M.L."/>
            <person name="Derelle E."/>
            <person name="Everett M.V."/>
            <person name="Foulon E."/>
            <person name="Grimwood J."/>
            <person name="Gundlach H."/>
            <person name="Henrissat B."/>
            <person name="Napoli C."/>
            <person name="McDonald S.M."/>
            <person name="Parker M.S."/>
            <person name="Rombauts S."/>
            <person name="Salamov A."/>
            <person name="Von Dassow P."/>
            <person name="Badger J.H."/>
            <person name="Coutinho P.M."/>
            <person name="Demir E."/>
            <person name="Dubchak I."/>
            <person name="Gentemann C."/>
            <person name="Eikrem W."/>
            <person name="Gready J.E."/>
            <person name="John U."/>
            <person name="Lanier W."/>
            <person name="Lindquist E.A."/>
            <person name="Lucas S."/>
            <person name="Mayer K.F."/>
            <person name="Moreau H."/>
            <person name="Not F."/>
            <person name="Otillar R."/>
            <person name="Panaud O."/>
            <person name="Pangilinan J."/>
            <person name="Paulsen I."/>
            <person name="Piegu B."/>
            <person name="Poliakov A."/>
            <person name="Robbens S."/>
            <person name="Schmutz J."/>
            <person name="Toulza E."/>
            <person name="Wyss T."/>
            <person name="Zelensky A."/>
            <person name="Zhou K."/>
            <person name="Armbrust E.V."/>
            <person name="Bhattacharya D."/>
            <person name="Goodenough U.W."/>
            <person name="Van de Peer Y."/>
            <person name="Grigoriev I.V."/>
        </authorList>
    </citation>
    <scope>NUCLEOTIDE SEQUENCE [LARGE SCALE GENOMIC DNA]</scope>
    <source>
        <strain evidence="10">RCC299 / NOUM17</strain>
    </source>
</reference>
<feature type="region of interest" description="Disordered" evidence="6">
    <location>
        <begin position="3713"/>
        <end position="3789"/>
    </location>
</feature>
<feature type="region of interest" description="Disordered" evidence="6">
    <location>
        <begin position="1"/>
        <end position="71"/>
    </location>
</feature>
<feature type="region of interest" description="Disordered" evidence="6">
    <location>
        <begin position="2102"/>
        <end position="2161"/>
    </location>
</feature>
<feature type="region of interest" description="Disordered" evidence="6">
    <location>
        <begin position="1639"/>
        <end position="1673"/>
    </location>
</feature>
<evidence type="ECO:0000256" key="6">
    <source>
        <dbReference type="SAM" id="MobiDB-lite"/>
    </source>
</evidence>
<feature type="compositionally biased region" description="Acidic residues" evidence="6">
    <location>
        <begin position="2134"/>
        <end position="2158"/>
    </location>
</feature>
<dbReference type="OMA" id="PCEWFVQ"/>
<feature type="domain" description="CFAP65 fourth Ig-like" evidence="8">
    <location>
        <begin position="4540"/>
        <end position="4603"/>
    </location>
</feature>
<feature type="region of interest" description="Disordered" evidence="6">
    <location>
        <begin position="2401"/>
        <end position="2451"/>
    </location>
</feature>
<feature type="compositionally biased region" description="Polar residues" evidence="6">
    <location>
        <begin position="42"/>
        <end position="55"/>
    </location>
</feature>
<sequence length="5141" mass="561950">MGGGAGRGEKGDGPGSPRPPTLRNPSHVKYKAYASGDGPGATSRTQTLTRKTATQHLKDLRDPPDNLEQPRQRPEIVEFLNMCDYTHQVVSKVDVDEPLFQPFPPSIEYHKYEPFRTYEALLWFRNNDYVPRRIKIEDPKNRHFTVRRMRGAKGERLVEEKGGPGGRPGDGVGKIAPGMEVAFKVVFAPSDKGDYAVDLVVATEREKFIVPVRCVGNKPALDFPDFVRFDPTPVKQWGHVVKTVRNVGAKTARFRLFAPEPFTVSPAEGILDVGECAQVRLGFRPEACGIYEGELEVELGDGLAPISVGLKGEGCEILAGLAQGEVEMLPTFIHKSSQRTFRVVNHSDVPVKFEVKKLADSFLEEEARTRVVSQFGETLTRSLGGSHDDLRRAMIAGRRTRGEGDEGCELSSEDEDEILGAKAVEFATRTRGLDRALLADNLHFEHPDFTCTPLHGEVVPGGECEVTVRFHPKSSGRRMATAYVDVEGREDRLPLVLKGHAVGPIAVFTYDALEVGDVFIGAVHQYEVELVNRGEVAAEFRLVPPEPGSRAAVDFSFEPSAGVIPVGEIQTVIVTLCSDTLGEFDESFEWEIMDGEIPTTLDFKGKVVGPAFTVDAQSLDFGVVGYGFRYTKDFTVHNGCEIPMRFSLRVPGDAKGEFTCLPSAGTILPFGKQKVELELISETETRYTTTLDVDVPGVGKSLHRIPLAAHSKVPTLELPAGTLDFGPCFIRHKYTRTITMKNGSRIPAKFVVEPQDAQSRGLCAWDCEPASGSVDAQGSLELTFTVVAERLGLINLPATITTVGSSKPPMQLLISAHSRGPTLGFSQKPDDPDSVWVPELKWGKVPVLRDESKVIYVTNKSLIPADIRAFVQDPDSAFFVDAREKTLEPGEEYALTVTVHMDQLMVHRDELNVMVIEGAPFMIPLTAEGIGSLTTCADLDGPNAINFGPQLKDRPFHREIVVTNNARKLQQLVWHNITAEEKIKEAIKKRAAEEDAQESYLQQIGVKKKEKKPLPTDGELGITFSVTPQQITVAPKSSVVFTLSGISEYEGDVIETLVCKNTAGSHREAKEVMTIHASASVAIPLMNFSKDTLAFEFSHDPDFENEVQEQPVTMRNVSEVTLRFTIQMNPPFDVEPKPDWELEPNEAATIRVSFDPDYRGDCQSHEVRDKLLVCYDDNPHVDSIDLGAELSFPNLDLSHSFIDFGSVLNDTTKREYVTVRNTGSVPARFEWVFETYDDADVDEDEPTVVEKMMHEGLNKAKRVKARRSKRDSNTPLKNADPEQVFDVLPIRGYLQPGEEERVEISYFAQAHSKVRAVAVCEVEGGPAYDVELTADAHLIKYELNTTSIDFGRQTFDKTINKEIVLTNTGRVKIPFRVNTKSLSRQALLSVTPKEGEVGGDDACHINFAIRPGIPEKIDECVTLEVAHFEPIRIPITGEGIYGCVAMSLPRAMSDEYAVYVEEARILLLTRGYPNPNLPPMCRDGVPEPDPMLETFVPEDTKGATLGKVTGTIVGGTLKKTGAGTQLALSKRQPTPTGRSRFLSKAPFNSSRPRGLGEIWMKPRTYKEDDEEDPDLVPMMGTMATVEDEEIDDVSLLGAGAKRRKKKKYVPTRAEIWHEADRLWMMAELLEREREREERRAQRLALTGSELEPVPPPGSPPAAADGGLTPFYRHVPRQKPLTPEFYPEKPAFSQTGVLYPPLGTRTGPPIPGGRGARLVTPRATSRATMSRATSRGASRGGAEPVKPVTVARYVVDFGDVVKGAALSKRFTVQNLGDGDMMFAFDKKDLEKRGFRVYPEYMPKLSGQPYCQTTEVTLTLNTAMEHVEEGAMEFTLPLNVTGGPQALVTIKAVVQVPGLSANVETLDFGNVQVGHCKWAYVQLHNDRSVACDWSVKKPPARIKRDGEPEKPPDVFAFTPSRGTLKPGERKNVKVRYMPNGEIPKGGFRKQTCIVVEHNPVMTVITTVGQAHELLVRCDPGPSLDCGSVMPKDENDGEEEPEPDAPAEESVEPEVDEDGNPVEKPKVFRKPKKFTEQAVWLVNDSEVDVCVYLQNFDTQHLVDEEIIRHAAGLKESPMLLLPPRVGALAAEEEWAKLVEADTARKAEEEAAAAAENAENVEPELDEDGNPIPKPEGEEGGEAAAEPEPEPEAAAEDENADEAEPKAAELDLYVPPDDSTCILVTGPAYSLASETALELAAKYRVPKLDINECVRAAAEAIGDLGLRVRTELGLPRILEDDSDDEDEEDADEAEAIDAPLAEEGDDKPEGETAAPEAEAPAEGEEGEAAAEPETPEELVHEDGKLTIKTLADVLERVIFADYVDGFVVDGVHCEFAASPLATVKALTRALGMEKSEPRPPAKPDDAGDDWEPPEPEEGAFVLHGRKKLMIVSLEVDDGVAAKRETLETRGDEPEPEPDAAAAADDTPAEPEEAEKPPDGEDGDEAPPEEKFELSEETAAAIAKHREFVQTLLPLFGASHVTYPDNCARVYEVVTDECEDSGAVVDVATGGGDENPNPMPIPPKPLDYIPPAEVFQVITRPKEREAKPPPTKFKVLTPSVQPKYPHARKPPTPEPAEGEEGADGAEGAEAEPPTEEEPKENEMLSNTRWNIPAGDAVQVIVRFESPEVGDFTEYLAFECVGGKKVETLECRGRCDYPTISDDFRNVYAAKKTKASQRPPDHLISHQFIIAKPVPELKAPGKFEFGPLLNNWPVPEPPPPWEEGMQDAKGDPIPDPGPVDPHGHHRRANIERLRITNNGLHDVKVKFRLKRPVDDDGNELEEPGDLPIPGVDVFKFEPEEMTLFAEETRELIVTAYPKGEHEWPPEPEPEPEDEAEAAPAEGEEPPADGEAPAEGDPPADGEAAEGEPEPQDGDTAKATAKNVQVSAFPKGPCPFTIHDCVIVAEVEDNPGKFEFPMSCVGVTPTAVMSVDVDEETGISFDRVIAGAKEERKFRIKNTSLLPFRWKLELPAEDCPTQFKFSELEGELWPSREHELSVTFTSEEATEAIEMNTKLVVFDMQGPKDKDLQPTPLFRDEEGNPKPITERELKISAEAFVIAVDIKYPGDPPDGEEKVSALDFGLIRANEEDDAQLKQSFTLHNTGKYPVTFSLSNKAKATKDLFAVEPAEGEIEPGAEVPIELHFNKAVEVEEGVPGKRKIKREVHLTNNGDLHLSVVDSTGVRHDKIPVKVSIRTSYAKYALTPSRGVNFGPTMYNTESEPRIFEISNVGDFPFDYNLFDYGSRGSADAELEKDEDGNPLPPPKTEGGELELGAFVLKPPAGTIEPGEKATIEVVFKAEDDRTFSELCGVDISGRDPSDKPLGVVYPIAGESVIPGIAAEDFRGIFEEHKLVVSLDPSMLETNAFDTTSKVFSFGPVLANLSGDEEAEAEAEPVLDENGEPLPKLPTGGVKANFRISNPKKVPCSVDLTLAPKEEDGGGDGGKFPIEVHPASLDIPPHEHRYVTVYFDPRAISSYSATLDAVVRDGADPKTKQFTCEVRGDGTLPHVTVEEPADIAEEDGLPLVKFPKMLLGRKMTRPIVLRNNGILPAVLRAEMMTHKHFSIEGGGVTTTLEPGCSRTLRVTFDAGKTKGEHAHSVRLAVKQNAYETQTVKFVGVGYMDDVMFADLPRDLDDELRFDDGPVGEPKSVTFKLVNTSSFHYRFEWPEPLAEGEPAQTDFSFAPRVGHVHAGKTKAVTCTFTRSTAVAHDAVELAATLARIEYREPKPTPAEGADPLPEDYVPPLRAPEDWDSDVRVAKEVEVGGPEDPDVERDEEGNPVNPPPEPPELAEGEAPPPREMKTVMVPAPEVSHELVPAPEPVEGSEEGSVEEVQSTATLKVFAVADDARFSCETSNVAFKATMMLQRRVHVFPLKNEGTARLDFKFTIEPDAGPYVVEPAAGTVPAGEESQIKVIFAPQEVVDCKRTLRCEFLGTKLDEGMEPLAIPLNGKVLRPWCHFELGESDYLSGGRRMPNLPGPSTGAIAAGTKTVECTSLGTHVRNTKRFLVLNPTSVAYAFRWAPVPAAGAAPPVPAFRCLTPEGVIAPGKRYDMVFEFVPEVEGTSEAFFDFKIDEQSISVPFLFAGTVVEPAVQFEVSSVNFGKILTGTKNREIVALSNHENTPFAFNFDQSSWVLPDGSNPRALTFEPMSGTVPANGILPIHVTFAPDTEKAVNYNVVANVKRKPTRLTLNVKGEGYGIHEVMEMEPVSTTDGNKAQTLVAAPGKNVCDLGQVLIREQVIRKISFRNEGEIKFDFAWDTGTNPRVKVSPEFGTLAKGEKANITLTYSPINPEQLRGYQVTCGIVNGRKYVFSLDADGHKPSLKFSQHSHDFGACLVHQPGLPPRRHTLTVTNMDTKEYSIDCIFDSTEFPFLHVGDSPASLAPGQSADVDVEFFPDQPKHYKALVPFSVNGLYTVNVVYTGEGVPMRLELVKPEQNSVHFGHVREGHSETREIRMVNKSRLPVTCVVDKQCLEDLAALGVTPADGWNGQTPVMFPPRQANGISFKYKPSRRGPSFDEELKLLINGATMPISLTRLRGGSIGTEVRLATDTMSFGTVTLGSRVSKKLAMQNTGDVGVKFAFDAKAAEPNFSIKPAEGFVPANQDVQLEVWFHPTEEGADVRADKIKCQIGSKGAGSAEPLDLTLTGACVPQEAQEGKVEFKTTVRQTAEGAVSVTNGSNRTWNLRPAVTGDEWSGPEFFEVKPGATAEYTLTYRPLSMATEEEPHVGSVLFALPDGSCLLHALQGVAEEPDSMGSVEAEIPARKPGSVRVKVNNWLNRRQRFKVTVEIEGADPEKPDPTVTLKGPDYFDCPASAEREYKLGFFAHKEGTTKAKVTFTNEDTKEFAHYDVTVTATTADVQGTLRLHGACRQKATATVKVVNPLPEPVVFTSKCDHPCVTVPETLTVPANGSALCEVAYRPVVCEPETTLPFVLSSAELGDVAHTVSLSSAPAPPERGVSFVVPLGQREVKSFKFTHYAEPESQTEYACEFQRAAAGGSSEAPFACAATHVAHGAGDDGMEQSLEISFEPSAVGSHYRDVLVVKSDAGHEYVCPVTAKCVPPKPQGPFKLSGAGGSVNFKNVFDVETEFTMTTDNPWFTVDRVATVGAKAETQVAVKYGAPEGWEEGKDAPTTGKLLVTCKGSPAPWVYYLKATP</sequence>
<gene>
    <name evidence="9" type="primary">HYDIN</name>
    <name evidence="9" type="ORF">MICPUN_63074</name>
</gene>
<dbReference type="GO" id="GO:1904158">
    <property type="term" value="P:axonemal central apparatus assembly"/>
    <property type="evidence" value="ECO:0007669"/>
    <property type="project" value="TreeGrafter"/>
</dbReference>
<feature type="compositionally biased region" description="Acidic residues" evidence="6">
    <location>
        <begin position="2115"/>
        <end position="2125"/>
    </location>
</feature>
<feature type="compositionally biased region" description="Acidic residues" evidence="6">
    <location>
        <begin position="3755"/>
        <end position="3767"/>
    </location>
</feature>
<evidence type="ECO:0000313" key="9">
    <source>
        <dbReference type="EMBL" id="ACO70551.1"/>
    </source>
</evidence>
<dbReference type="RefSeq" id="XP_002509293.1">
    <property type="nucleotide sequence ID" value="XM_002509247.1"/>
</dbReference>
<feature type="compositionally biased region" description="Basic and acidic residues" evidence="6">
    <location>
        <begin position="2347"/>
        <end position="2361"/>
    </location>
</feature>
<feature type="region of interest" description="Disordered" evidence="6">
    <location>
        <begin position="2347"/>
        <end position="2377"/>
    </location>
</feature>
<feature type="compositionally biased region" description="Acidic residues" evidence="6">
    <location>
        <begin position="1992"/>
        <end position="2017"/>
    </location>
</feature>
<dbReference type="PANTHER" id="PTHR23053:SF0">
    <property type="entry name" value="HYDROCEPHALUS-INDUCING PROTEIN HOMOLOG"/>
    <property type="match status" value="1"/>
</dbReference>
<comment type="subcellular location">
    <subcellularLocation>
        <location evidence="1">Cell projection</location>
        <location evidence="1">Cilium</location>
    </subcellularLocation>
    <subcellularLocation>
        <location evidence="2">Cytoplasm</location>
    </subcellularLocation>
</comment>
<dbReference type="KEGG" id="mis:MICPUN_63074"/>
<dbReference type="GO" id="GO:0005930">
    <property type="term" value="C:axoneme"/>
    <property type="evidence" value="ECO:0007669"/>
    <property type="project" value="TreeGrafter"/>
</dbReference>
<feature type="compositionally biased region" description="Acidic residues" evidence="6">
    <location>
        <begin position="2819"/>
        <end position="2866"/>
    </location>
</feature>
<feature type="domain" description="HYDIN/VesB/CFA65-like Ig-like" evidence="7">
    <location>
        <begin position="4079"/>
        <end position="4184"/>
    </location>
</feature>
<feature type="region of interest" description="Disordered" evidence="6">
    <location>
        <begin position="1982"/>
        <end position="2023"/>
    </location>
</feature>
<dbReference type="Pfam" id="PF24507">
    <property type="entry name" value="Ig_CFAP65_4th"/>
    <property type="match status" value="1"/>
</dbReference>
<dbReference type="InParanoid" id="C1FJ91"/>
<dbReference type="InterPro" id="IPR058536">
    <property type="entry name" value="Ig_CFAP65_4th"/>
</dbReference>
<feature type="domain" description="HYDIN/VesB/CFA65-like Ig-like" evidence="7">
    <location>
        <begin position="507"/>
        <end position="606"/>
    </location>
</feature>
<dbReference type="PANTHER" id="PTHR23053">
    <property type="entry name" value="DLEC1 DELETED IN LUNG AND ESOPHAGEAL CANCER 1"/>
    <property type="match status" value="1"/>
</dbReference>
<evidence type="ECO:0000256" key="5">
    <source>
        <dbReference type="ARBA" id="ARBA00023273"/>
    </source>
</evidence>
<protein>
    <submittedName>
        <fullName evidence="9">Hydrocephalus 3-like protein</fullName>
    </submittedName>
</protein>
<evidence type="ECO:0000256" key="3">
    <source>
        <dbReference type="ARBA" id="ARBA00022490"/>
    </source>
</evidence>
<name>C1FJ91_MICCC</name>
<dbReference type="InterPro" id="IPR053879">
    <property type="entry name" value="HYDIN_VesB_CFA65-like_Ig"/>
</dbReference>
<feature type="compositionally biased region" description="Acidic residues" evidence="6">
    <location>
        <begin position="2571"/>
        <end position="2594"/>
    </location>
</feature>
<feature type="region of interest" description="Disordered" evidence="6">
    <location>
        <begin position="1695"/>
        <end position="1742"/>
    </location>
</feature>
<dbReference type="InterPro" id="IPR013783">
    <property type="entry name" value="Ig-like_fold"/>
</dbReference>
<evidence type="ECO:0000313" key="10">
    <source>
        <dbReference type="Proteomes" id="UP000002009"/>
    </source>
</evidence>
<feature type="domain" description="HYDIN/VesB/CFA65-like Ig-like" evidence="7">
    <location>
        <begin position="1342"/>
        <end position="1437"/>
    </location>
</feature>
<dbReference type="InterPro" id="IPR033305">
    <property type="entry name" value="Hydin-like"/>
</dbReference>
<dbReference type="eggNOG" id="ENOG502QQ4F">
    <property type="taxonomic scope" value="Eukaryota"/>
</dbReference>
<evidence type="ECO:0000256" key="1">
    <source>
        <dbReference type="ARBA" id="ARBA00004138"/>
    </source>
</evidence>
<dbReference type="Gene3D" id="2.60.40.10">
    <property type="entry name" value="Immunoglobulins"/>
    <property type="match status" value="22"/>
</dbReference>
<feature type="region of interest" description="Disordered" evidence="6">
    <location>
        <begin position="2537"/>
        <end position="2604"/>
    </location>
</feature>
<evidence type="ECO:0000259" key="8">
    <source>
        <dbReference type="Pfam" id="PF24507"/>
    </source>
</evidence>
<feature type="compositionally biased region" description="Acidic residues" evidence="6">
    <location>
        <begin position="2275"/>
        <end position="2292"/>
    </location>
</feature>
<dbReference type="OrthoDB" id="442692at2759"/>
<dbReference type="STRING" id="296587.C1FJ91"/>
<organism evidence="9 10">
    <name type="scientific">Micromonas commoda (strain RCC299 / NOUM17 / CCMP2709)</name>
    <name type="common">Picoplanktonic green alga</name>
    <dbReference type="NCBI Taxonomy" id="296587"/>
    <lineage>
        <taxon>Eukaryota</taxon>
        <taxon>Viridiplantae</taxon>
        <taxon>Chlorophyta</taxon>
        <taxon>Mamiellophyceae</taxon>
        <taxon>Mamiellales</taxon>
        <taxon>Mamiellaceae</taxon>
        <taxon>Micromonas</taxon>
    </lineage>
</organism>
<keyword evidence="5" id="KW-0966">Cell projection</keyword>
<evidence type="ECO:0000256" key="4">
    <source>
        <dbReference type="ARBA" id="ARBA00023069"/>
    </source>
</evidence>
<accession>C1FJ91</accession>
<feature type="compositionally biased region" description="Acidic residues" evidence="6">
    <location>
        <begin position="2236"/>
        <end position="2264"/>
    </location>
</feature>
<evidence type="ECO:0000256" key="2">
    <source>
        <dbReference type="ARBA" id="ARBA00004496"/>
    </source>
</evidence>
<evidence type="ECO:0000259" key="7">
    <source>
        <dbReference type="Pfam" id="PF22544"/>
    </source>
</evidence>
<feature type="region of interest" description="Disordered" evidence="6">
    <location>
        <begin position="2233"/>
        <end position="2297"/>
    </location>
</feature>
<dbReference type="Pfam" id="PF22544">
    <property type="entry name" value="HYDIN_VesB_CFA65-like_Ig"/>
    <property type="match status" value="4"/>
</dbReference>
<feature type="compositionally biased region" description="Basic and acidic residues" evidence="6">
    <location>
        <begin position="56"/>
        <end position="71"/>
    </location>
</feature>
<dbReference type="EMBL" id="CP001577">
    <property type="protein sequence ID" value="ACO70551.1"/>
    <property type="molecule type" value="Genomic_DNA"/>
</dbReference>
<keyword evidence="3" id="KW-0963">Cytoplasm</keyword>
<feature type="region of interest" description="Disordered" evidence="6">
    <location>
        <begin position="3239"/>
        <end position="3258"/>
    </location>
</feature>
<feature type="region of interest" description="Disordered" evidence="6">
    <location>
        <begin position="2813"/>
        <end position="2869"/>
    </location>
</feature>
<dbReference type="GeneID" id="8247941"/>
<feature type="compositionally biased region" description="Polar residues" evidence="6">
    <location>
        <begin position="1721"/>
        <end position="1735"/>
    </location>
</feature>